<name>A0ABQ9JA80_9CUCU</name>
<protein>
    <recommendedName>
        <fullName evidence="5">CUB domain-containing protein</fullName>
    </recommendedName>
</protein>
<dbReference type="SUPFAM" id="SSF49854">
    <property type="entry name" value="Spermadhesin, CUB domain"/>
    <property type="match status" value="1"/>
</dbReference>
<comment type="caution">
    <text evidence="3">The sequence shown here is derived from an EMBL/GenBank/DDBJ whole genome shotgun (WGS) entry which is preliminary data.</text>
</comment>
<dbReference type="Proteomes" id="UP001162164">
    <property type="component" value="Unassembled WGS sequence"/>
</dbReference>
<feature type="non-terminal residue" evidence="3">
    <location>
        <position position="672"/>
    </location>
</feature>
<evidence type="ECO:0008006" key="5">
    <source>
        <dbReference type="Google" id="ProtNLM"/>
    </source>
</evidence>
<dbReference type="PANTHER" id="PTHR47537">
    <property type="entry name" value="CUBILIN"/>
    <property type="match status" value="1"/>
</dbReference>
<feature type="region of interest" description="Disordered" evidence="2">
    <location>
        <begin position="192"/>
        <end position="213"/>
    </location>
</feature>
<reference evidence="3" key="1">
    <citation type="journal article" date="2023" name="Insect Mol. Biol.">
        <title>Genome sequencing provides insights into the evolution of gene families encoding plant cell wall-degrading enzymes in longhorned beetles.</title>
        <authorList>
            <person name="Shin N.R."/>
            <person name="Okamura Y."/>
            <person name="Kirsch R."/>
            <person name="Pauchet Y."/>
        </authorList>
    </citation>
    <scope>NUCLEOTIDE SEQUENCE</scope>
    <source>
        <strain evidence="3">MMC_N1</strain>
    </source>
</reference>
<dbReference type="Gene3D" id="2.60.120.290">
    <property type="entry name" value="Spermadhesin, CUB domain"/>
    <property type="match status" value="1"/>
</dbReference>
<gene>
    <name evidence="3" type="ORF">NQ317_019499</name>
</gene>
<dbReference type="InterPro" id="IPR053207">
    <property type="entry name" value="Non-NMDA_GluR_Accessory"/>
</dbReference>
<evidence type="ECO:0000256" key="2">
    <source>
        <dbReference type="SAM" id="MobiDB-lite"/>
    </source>
</evidence>
<dbReference type="CDD" id="cd00041">
    <property type="entry name" value="CUB"/>
    <property type="match status" value="1"/>
</dbReference>
<dbReference type="EMBL" id="JAPWTJ010000923">
    <property type="protein sequence ID" value="KAJ8974832.1"/>
    <property type="molecule type" value="Genomic_DNA"/>
</dbReference>
<evidence type="ECO:0000313" key="4">
    <source>
        <dbReference type="Proteomes" id="UP001162164"/>
    </source>
</evidence>
<evidence type="ECO:0000256" key="1">
    <source>
        <dbReference type="ARBA" id="ARBA00023157"/>
    </source>
</evidence>
<keyword evidence="4" id="KW-1185">Reference proteome</keyword>
<sequence>MSYDELFVRMHLNIPAAGVAEGTIQQHREGATSSFIGLYYVEEFTKYRPFKPGLLAGLLISRQISHNQNNSHVAGKHALITVRQPKGQLISIRSQSALYGTASTRELKVWNDCDDVQDYVTVYDGYTTRDPVILKFCGGGEAVPETISSGHELLVEFSTSPYGTFLYPPPAQSLHGFQLEVEVCFSAGKDKSRSRATQSSGTGSGAKKNFTPTGPLLQEHVPRSCDHGLLANVTRFPRPCSLAESYLTSGDSLTLELRLADSTALQFALLLPMRPLVSGQGLKTFRSNTQFGKVQRLVCLGISSAMRTAPTRAIKVLTGLPPLYLVAEYEKGEMKKGLPKLFSTSHVTGQYGASPSQILRIQIPNRNEMTKYQLSTKMESSGSRMAPKLVIKQKRRNMGKPQEPIYPLPLGHMLLSSRRKPVTFKALYEFVDLHLDGEPLGEGPCSRKFGIISDESQQKFQSPRDIFLYGRGGAKNIRPATTRYGFQLFIIRSTQENQLTAGNWQLEPRMAKGHLALRLSHLQAKGSPEIRQKEKADLNVEKIQQNARAASTAFEAGKDERIRITLSEVIVKNRDCKTGISKDTDRLECVGNTMATLRFFEVPWLDVPGVPKGLPVLQLRFDVTGMNASDDFNTLFFEGTWKFIRTPVCSRNLRYQGASGEVHFEYPTPPHE</sequence>
<dbReference type="PANTHER" id="PTHR47537:SF4">
    <property type="entry name" value="GH12701P"/>
    <property type="match status" value="1"/>
</dbReference>
<dbReference type="InterPro" id="IPR000859">
    <property type="entry name" value="CUB_dom"/>
</dbReference>
<dbReference type="InterPro" id="IPR035914">
    <property type="entry name" value="Sperma_CUB_dom_sf"/>
</dbReference>
<organism evidence="3 4">
    <name type="scientific">Molorchus minor</name>
    <dbReference type="NCBI Taxonomy" id="1323400"/>
    <lineage>
        <taxon>Eukaryota</taxon>
        <taxon>Metazoa</taxon>
        <taxon>Ecdysozoa</taxon>
        <taxon>Arthropoda</taxon>
        <taxon>Hexapoda</taxon>
        <taxon>Insecta</taxon>
        <taxon>Pterygota</taxon>
        <taxon>Neoptera</taxon>
        <taxon>Endopterygota</taxon>
        <taxon>Coleoptera</taxon>
        <taxon>Polyphaga</taxon>
        <taxon>Cucujiformia</taxon>
        <taxon>Chrysomeloidea</taxon>
        <taxon>Cerambycidae</taxon>
        <taxon>Lamiinae</taxon>
        <taxon>Monochamini</taxon>
        <taxon>Molorchus</taxon>
    </lineage>
</organism>
<evidence type="ECO:0000313" key="3">
    <source>
        <dbReference type="EMBL" id="KAJ8974832.1"/>
    </source>
</evidence>
<proteinExistence type="predicted"/>
<accession>A0ABQ9JA80</accession>
<keyword evidence="1" id="KW-1015">Disulfide bond</keyword>